<evidence type="ECO:0000259" key="4">
    <source>
        <dbReference type="Pfam" id="PF13490"/>
    </source>
</evidence>
<keyword evidence="3" id="KW-0472">Membrane</keyword>
<evidence type="ECO:0000313" key="5">
    <source>
        <dbReference type="EMBL" id="HIZ65179.1"/>
    </source>
</evidence>
<keyword evidence="3" id="KW-0812">Transmembrane</keyword>
<dbReference type="AlphaFoldDB" id="A0A9D2FPU0"/>
<keyword evidence="3" id="KW-1133">Transmembrane helix</keyword>
<protein>
    <recommendedName>
        <fullName evidence="2">Anti-sigma-W factor RsiW</fullName>
    </recommendedName>
</protein>
<feature type="transmembrane region" description="Helical" evidence="3">
    <location>
        <begin position="73"/>
        <end position="93"/>
    </location>
</feature>
<comment type="similarity">
    <text evidence="1">Belongs to the zinc-associated anti-sigma factor (ZAS) superfamily. Anti-sigma-W factor family.</text>
</comment>
<evidence type="ECO:0000256" key="3">
    <source>
        <dbReference type="SAM" id="Phobius"/>
    </source>
</evidence>
<dbReference type="InterPro" id="IPR041916">
    <property type="entry name" value="Anti_sigma_zinc_sf"/>
</dbReference>
<dbReference type="InterPro" id="IPR027383">
    <property type="entry name" value="Znf_put"/>
</dbReference>
<dbReference type="Gene3D" id="1.10.10.1320">
    <property type="entry name" value="Anti-sigma factor, zinc-finger domain"/>
    <property type="match status" value="1"/>
</dbReference>
<gene>
    <name evidence="5" type="ORF">H9809_04650</name>
</gene>
<dbReference type="Pfam" id="PF13490">
    <property type="entry name" value="zf-HC2"/>
    <property type="match status" value="1"/>
</dbReference>
<dbReference type="Proteomes" id="UP000824056">
    <property type="component" value="Unassembled WGS sequence"/>
</dbReference>
<feature type="domain" description="Putative zinc-finger" evidence="4">
    <location>
        <begin position="3"/>
        <end position="37"/>
    </location>
</feature>
<organism evidence="5 6">
    <name type="scientific">Candidatus Blautia pullicola</name>
    <dbReference type="NCBI Taxonomy" id="2838498"/>
    <lineage>
        <taxon>Bacteria</taxon>
        <taxon>Bacillati</taxon>
        <taxon>Bacillota</taxon>
        <taxon>Clostridia</taxon>
        <taxon>Lachnospirales</taxon>
        <taxon>Lachnospiraceae</taxon>
        <taxon>Blautia</taxon>
    </lineage>
</organism>
<evidence type="ECO:0000313" key="6">
    <source>
        <dbReference type="Proteomes" id="UP000824056"/>
    </source>
</evidence>
<evidence type="ECO:0000256" key="2">
    <source>
        <dbReference type="ARBA" id="ARBA00024438"/>
    </source>
</evidence>
<sequence length="314" mass="36199">MKCEVIRDLFPSYIDGLTSEESNRLIEEHLQDCKECREYLDEMKKEVETPKKVENTKRAIAPFKRIKRRMWRAAGLAVLVCVFLFGGSLWYFVHTWTADSEDVKTTIEAQGGIATIKFAPKNKNHRLYVEQGEDNTLVVTEQRIPPFQRSINPSAYWGYTFLDESTVMQTNGEGETFGDKDVLTIRYEDKTEQISLKELAKKAMENPVAQSEDVEMTFDKDQYGNVSLGFYPTLLGVSLKVEETGENSIRIRQYYDGEGETIENGDSYILRFVDEHTLQRTDGTQVELGQDDVLEIEYKDKTEKIPYAELWDGE</sequence>
<evidence type="ECO:0000256" key="1">
    <source>
        <dbReference type="ARBA" id="ARBA00024353"/>
    </source>
</evidence>
<proteinExistence type="inferred from homology"/>
<reference evidence="5" key="1">
    <citation type="journal article" date="2021" name="PeerJ">
        <title>Extensive microbial diversity within the chicken gut microbiome revealed by metagenomics and culture.</title>
        <authorList>
            <person name="Gilroy R."/>
            <person name="Ravi A."/>
            <person name="Getino M."/>
            <person name="Pursley I."/>
            <person name="Horton D.L."/>
            <person name="Alikhan N.F."/>
            <person name="Baker D."/>
            <person name="Gharbi K."/>
            <person name="Hall N."/>
            <person name="Watson M."/>
            <person name="Adriaenssens E.M."/>
            <person name="Foster-Nyarko E."/>
            <person name="Jarju S."/>
            <person name="Secka A."/>
            <person name="Antonio M."/>
            <person name="Oren A."/>
            <person name="Chaudhuri R.R."/>
            <person name="La Ragione R."/>
            <person name="Hildebrand F."/>
            <person name="Pallen M.J."/>
        </authorList>
    </citation>
    <scope>NUCLEOTIDE SEQUENCE</scope>
    <source>
        <strain evidence="5">1068</strain>
    </source>
</reference>
<accession>A0A9D2FPU0</accession>
<dbReference type="EMBL" id="DXBG01000114">
    <property type="protein sequence ID" value="HIZ65179.1"/>
    <property type="molecule type" value="Genomic_DNA"/>
</dbReference>
<comment type="caution">
    <text evidence="5">The sequence shown here is derived from an EMBL/GenBank/DDBJ whole genome shotgun (WGS) entry which is preliminary data.</text>
</comment>
<name>A0A9D2FPU0_9FIRM</name>
<reference evidence="5" key="2">
    <citation type="submission" date="2021-04" db="EMBL/GenBank/DDBJ databases">
        <authorList>
            <person name="Gilroy R."/>
        </authorList>
    </citation>
    <scope>NUCLEOTIDE SEQUENCE</scope>
    <source>
        <strain evidence="5">1068</strain>
    </source>
</reference>